<proteinExistence type="inferred from homology"/>
<reference evidence="3 4" key="1">
    <citation type="journal article" date="2018" name="Sci. Data">
        <title>The draft genome sequence of cork oak.</title>
        <authorList>
            <person name="Ramos A.M."/>
            <person name="Usie A."/>
            <person name="Barbosa P."/>
            <person name="Barros P.M."/>
            <person name="Capote T."/>
            <person name="Chaves I."/>
            <person name="Simoes F."/>
            <person name="Abreu I."/>
            <person name="Carrasquinho I."/>
            <person name="Faro C."/>
            <person name="Guimaraes J.B."/>
            <person name="Mendonca D."/>
            <person name="Nobrega F."/>
            <person name="Rodrigues L."/>
            <person name="Saibo N.J.M."/>
            <person name="Varela M.C."/>
            <person name="Egas C."/>
            <person name="Matos J."/>
            <person name="Miguel C.M."/>
            <person name="Oliveira M.M."/>
            <person name="Ricardo C.P."/>
            <person name="Goncalves S."/>
        </authorList>
    </citation>
    <scope>NUCLEOTIDE SEQUENCE [LARGE SCALE GENOMIC DNA]</scope>
    <source>
        <strain evidence="4">cv. HL8</strain>
    </source>
</reference>
<dbReference type="PANTHER" id="PTHR11206">
    <property type="entry name" value="MULTIDRUG RESISTANCE PROTEIN"/>
    <property type="match status" value="1"/>
</dbReference>
<dbReference type="AlphaFoldDB" id="A0AAW0LYR2"/>
<dbReference type="EMBL" id="PKMF04000040">
    <property type="protein sequence ID" value="KAK7856046.1"/>
    <property type="molecule type" value="Genomic_DNA"/>
</dbReference>
<keyword evidence="2" id="KW-0472">Membrane</keyword>
<gene>
    <name evidence="3" type="primary">DTX19_0</name>
    <name evidence="3" type="ORF">CFP56_025473</name>
</gene>
<dbReference type="Proteomes" id="UP000237347">
    <property type="component" value="Unassembled WGS sequence"/>
</dbReference>
<organism evidence="3 4">
    <name type="scientific">Quercus suber</name>
    <name type="common">Cork oak</name>
    <dbReference type="NCBI Taxonomy" id="58331"/>
    <lineage>
        <taxon>Eukaryota</taxon>
        <taxon>Viridiplantae</taxon>
        <taxon>Streptophyta</taxon>
        <taxon>Embryophyta</taxon>
        <taxon>Tracheophyta</taxon>
        <taxon>Spermatophyta</taxon>
        <taxon>Magnoliopsida</taxon>
        <taxon>eudicotyledons</taxon>
        <taxon>Gunneridae</taxon>
        <taxon>Pentapetalae</taxon>
        <taxon>rosids</taxon>
        <taxon>fabids</taxon>
        <taxon>Fagales</taxon>
        <taxon>Fagaceae</taxon>
        <taxon>Quercus</taxon>
    </lineage>
</organism>
<accession>A0AAW0LYR2</accession>
<feature type="transmembrane region" description="Helical" evidence="2">
    <location>
        <begin position="28"/>
        <end position="51"/>
    </location>
</feature>
<evidence type="ECO:0000256" key="1">
    <source>
        <dbReference type="ARBA" id="ARBA00010199"/>
    </source>
</evidence>
<feature type="transmembrane region" description="Helical" evidence="2">
    <location>
        <begin position="110"/>
        <end position="130"/>
    </location>
</feature>
<keyword evidence="2" id="KW-1133">Transmembrane helix</keyword>
<comment type="similarity">
    <text evidence="1">Belongs to the multi antimicrobial extrusion (MATE) (TC 2.A.66.1) family.</text>
</comment>
<comment type="caution">
    <text evidence="3">The sequence shown here is derived from an EMBL/GenBank/DDBJ whole genome shotgun (WGS) entry which is preliminary data.</text>
</comment>
<sequence>MAALYLVPELFAYGFLQKILRFLQEQSIVWPLVIVIGPSLVTHVEIAYALVHWTSLNLVGAPVAASVSLCVDTEAIAYMFSYGLNAAISTRVSNELGAGLPIRAKNAMGVSLKLSLLVAVLLGLAIGFGHNTV</sequence>
<evidence type="ECO:0000256" key="2">
    <source>
        <dbReference type="SAM" id="Phobius"/>
    </source>
</evidence>
<dbReference type="InterPro" id="IPR002528">
    <property type="entry name" value="MATE_fam"/>
</dbReference>
<dbReference type="GO" id="GO:0015297">
    <property type="term" value="F:antiporter activity"/>
    <property type="evidence" value="ECO:0007669"/>
    <property type="project" value="InterPro"/>
</dbReference>
<dbReference type="GO" id="GO:0042910">
    <property type="term" value="F:xenobiotic transmembrane transporter activity"/>
    <property type="evidence" value="ECO:0007669"/>
    <property type="project" value="InterPro"/>
</dbReference>
<evidence type="ECO:0000313" key="4">
    <source>
        <dbReference type="Proteomes" id="UP000237347"/>
    </source>
</evidence>
<dbReference type="Pfam" id="PF01554">
    <property type="entry name" value="MatE"/>
    <property type="match status" value="1"/>
</dbReference>
<keyword evidence="2" id="KW-0812">Transmembrane</keyword>
<protein>
    <submittedName>
        <fullName evidence="3">Protein detoxification 19</fullName>
    </submittedName>
</protein>
<keyword evidence="4" id="KW-1185">Reference proteome</keyword>
<dbReference type="GO" id="GO:0016020">
    <property type="term" value="C:membrane"/>
    <property type="evidence" value="ECO:0007669"/>
    <property type="project" value="InterPro"/>
</dbReference>
<name>A0AAW0LYR2_QUESU</name>
<evidence type="ECO:0000313" key="3">
    <source>
        <dbReference type="EMBL" id="KAK7856046.1"/>
    </source>
</evidence>